<keyword evidence="1" id="KW-1133">Transmembrane helix</keyword>
<sequence length="71" mass="8026">MLILLIIYLLFLFAYIAFNAYCIFRVSTMRITGDATGLSILIYVIVMAAIIFISLMFIGSLDWKTTFGGIF</sequence>
<dbReference type="AlphaFoldDB" id="A0A1F5DP94"/>
<evidence type="ECO:0008006" key="4">
    <source>
        <dbReference type="Google" id="ProtNLM"/>
    </source>
</evidence>
<gene>
    <name evidence="2" type="ORF">A2V71_03220</name>
</gene>
<dbReference type="EMBL" id="MEZT01000009">
    <property type="protein sequence ID" value="OGD56963.1"/>
    <property type="molecule type" value="Genomic_DNA"/>
</dbReference>
<evidence type="ECO:0000313" key="2">
    <source>
        <dbReference type="EMBL" id="OGD56963.1"/>
    </source>
</evidence>
<feature type="transmembrane region" description="Helical" evidence="1">
    <location>
        <begin position="36"/>
        <end position="58"/>
    </location>
</feature>
<keyword evidence="1" id="KW-0812">Transmembrane</keyword>
<dbReference type="Proteomes" id="UP000178764">
    <property type="component" value="Unassembled WGS sequence"/>
</dbReference>
<name>A0A1F5DP94_9BACT</name>
<accession>A0A1F5DP94</accession>
<reference evidence="2 3" key="1">
    <citation type="journal article" date="2016" name="Nat. Commun.">
        <title>Thousands of microbial genomes shed light on interconnected biogeochemical processes in an aquifer system.</title>
        <authorList>
            <person name="Anantharaman K."/>
            <person name="Brown C.T."/>
            <person name="Hug L.A."/>
            <person name="Sharon I."/>
            <person name="Castelle C.J."/>
            <person name="Probst A.J."/>
            <person name="Thomas B.C."/>
            <person name="Singh A."/>
            <person name="Wilkins M.J."/>
            <person name="Karaoz U."/>
            <person name="Brodie E.L."/>
            <person name="Williams K.H."/>
            <person name="Hubbard S.S."/>
            <person name="Banfield J.F."/>
        </authorList>
    </citation>
    <scope>NUCLEOTIDE SEQUENCE [LARGE SCALE GENOMIC DNA]</scope>
</reference>
<comment type="caution">
    <text evidence="2">The sequence shown here is derived from an EMBL/GenBank/DDBJ whole genome shotgun (WGS) entry which is preliminary data.</text>
</comment>
<proteinExistence type="predicted"/>
<keyword evidence="1" id="KW-0472">Membrane</keyword>
<evidence type="ECO:0000256" key="1">
    <source>
        <dbReference type="SAM" id="Phobius"/>
    </source>
</evidence>
<feature type="transmembrane region" description="Helical" evidence="1">
    <location>
        <begin position="6"/>
        <end position="24"/>
    </location>
</feature>
<evidence type="ECO:0000313" key="3">
    <source>
        <dbReference type="Proteomes" id="UP000178764"/>
    </source>
</evidence>
<protein>
    <recommendedName>
        <fullName evidence="4">DUF5671 domain-containing protein</fullName>
    </recommendedName>
</protein>
<organism evidence="2 3">
    <name type="scientific">Candidatus Berkelbacteria bacterium RBG_13_40_8</name>
    <dbReference type="NCBI Taxonomy" id="1797467"/>
    <lineage>
        <taxon>Bacteria</taxon>
        <taxon>Candidatus Berkelbacteria</taxon>
    </lineage>
</organism>